<keyword evidence="1" id="KW-0472">Membrane</keyword>
<feature type="transmembrane region" description="Helical" evidence="1">
    <location>
        <begin position="99"/>
        <end position="118"/>
    </location>
</feature>
<evidence type="ECO:0000256" key="1">
    <source>
        <dbReference type="SAM" id="Phobius"/>
    </source>
</evidence>
<evidence type="ECO:0000313" key="3">
    <source>
        <dbReference type="Proteomes" id="UP001267878"/>
    </source>
</evidence>
<dbReference type="EMBL" id="JAVDVW010000001">
    <property type="protein sequence ID" value="MDR7099279.1"/>
    <property type="molecule type" value="Genomic_DNA"/>
</dbReference>
<dbReference type="RefSeq" id="WP_310053485.1">
    <property type="nucleotide sequence ID" value="NZ_JAVDVW010000001.1"/>
</dbReference>
<name>A0ABU1VP73_9GAMM</name>
<comment type="caution">
    <text evidence="2">The sequence shown here is derived from an EMBL/GenBank/DDBJ whole genome shotgun (WGS) entry which is preliminary data.</text>
</comment>
<sequence>MSHTLRWLLLFPIVALSVLASWLLYPLAHGLTLLACPQPFRGSESTTDLSQPDYSATFATCSTGWFPAVDVSLMVAAILLSVVVAGLVGYRLPPSHQRLSAALSSLLVIGVVAAAFAYGP</sequence>
<reference evidence="2 3" key="1">
    <citation type="submission" date="2023-07" db="EMBL/GenBank/DDBJ databases">
        <title>Sorghum-associated microbial communities from plants grown in Nebraska, USA.</title>
        <authorList>
            <person name="Schachtman D."/>
        </authorList>
    </citation>
    <scope>NUCLEOTIDE SEQUENCE [LARGE SCALE GENOMIC DNA]</scope>
    <source>
        <strain evidence="2 3">BE187</strain>
    </source>
</reference>
<accession>A0ABU1VP73</accession>
<proteinExistence type="predicted"/>
<keyword evidence="3" id="KW-1185">Reference proteome</keyword>
<gene>
    <name evidence="2" type="ORF">J2X04_001626</name>
</gene>
<feature type="transmembrane region" description="Helical" evidence="1">
    <location>
        <begin position="73"/>
        <end position="92"/>
    </location>
</feature>
<feature type="transmembrane region" description="Helical" evidence="1">
    <location>
        <begin position="7"/>
        <end position="25"/>
    </location>
</feature>
<keyword evidence="1" id="KW-0812">Transmembrane</keyword>
<keyword evidence="1" id="KW-1133">Transmembrane helix</keyword>
<organism evidence="2 3">
    <name type="scientific">Agrilutibacter niabensis</name>
    <dbReference type="NCBI Taxonomy" id="380628"/>
    <lineage>
        <taxon>Bacteria</taxon>
        <taxon>Pseudomonadati</taxon>
        <taxon>Pseudomonadota</taxon>
        <taxon>Gammaproteobacteria</taxon>
        <taxon>Lysobacterales</taxon>
        <taxon>Lysobacteraceae</taxon>
        <taxon>Agrilutibacter</taxon>
    </lineage>
</organism>
<dbReference type="Proteomes" id="UP001267878">
    <property type="component" value="Unassembled WGS sequence"/>
</dbReference>
<evidence type="ECO:0000313" key="2">
    <source>
        <dbReference type="EMBL" id="MDR7099279.1"/>
    </source>
</evidence>
<protein>
    <submittedName>
        <fullName evidence="2">Uncharacterized protein</fullName>
    </submittedName>
</protein>